<dbReference type="AlphaFoldDB" id="A0ABD5UJE1"/>
<reference evidence="2 3" key="1">
    <citation type="journal article" date="2019" name="Int. J. Syst. Evol. Microbiol.">
        <title>The Global Catalogue of Microorganisms (GCM) 10K type strain sequencing project: providing services to taxonomists for standard genome sequencing and annotation.</title>
        <authorList>
            <consortium name="The Broad Institute Genomics Platform"/>
            <consortium name="The Broad Institute Genome Sequencing Center for Infectious Disease"/>
            <person name="Wu L."/>
            <person name="Ma J."/>
        </authorList>
    </citation>
    <scope>NUCLEOTIDE SEQUENCE [LARGE SCALE GENOMIC DNA]</scope>
    <source>
        <strain evidence="2 3">Y73</strain>
    </source>
</reference>
<dbReference type="InterPro" id="IPR000653">
    <property type="entry name" value="DegT/StrS_aminotransferase"/>
</dbReference>
<dbReference type="InterPro" id="IPR015421">
    <property type="entry name" value="PyrdxlP-dep_Trfase_major"/>
</dbReference>
<keyword evidence="2" id="KW-0032">Aminotransferase</keyword>
<dbReference type="InterPro" id="IPR015424">
    <property type="entry name" value="PyrdxlP-dep_Trfase"/>
</dbReference>
<evidence type="ECO:0000256" key="1">
    <source>
        <dbReference type="RuleBase" id="RU004508"/>
    </source>
</evidence>
<dbReference type="Pfam" id="PF01041">
    <property type="entry name" value="DegT_DnrJ_EryC1"/>
    <property type="match status" value="1"/>
</dbReference>
<dbReference type="Gene3D" id="3.90.1150.10">
    <property type="entry name" value="Aspartate Aminotransferase, domain 1"/>
    <property type="match status" value="1"/>
</dbReference>
<comment type="caution">
    <text evidence="2">The sequence shown here is derived from an EMBL/GenBank/DDBJ whole genome shotgun (WGS) entry which is preliminary data.</text>
</comment>
<dbReference type="Gene3D" id="3.40.640.10">
    <property type="entry name" value="Type I PLP-dependent aspartate aminotransferase-like (Major domain)"/>
    <property type="match status" value="1"/>
</dbReference>
<organism evidence="2 3">
    <name type="scientific">Halorubrum trueperi</name>
    <dbReference type="NCBI Taxonomy" id="2004704"/>
    <lineage>
        <taxon>Archaea</taxon>
        <taxon>Methanobacteriati</taxon>
        <taxon>Methanobacteriota</taxon>
        <taxon>Stenosarchaea group</taxon>
        <taxon>Halobacteria</taxon>
        <taxon>Halobacteriales</taxon>
        <taxon>Haloferacaceae</taxon>
        <taxon>Halorubrum</taxon>
    </lineage>
</organism>
<gene>
    <name evidence="2" type="ORF">ACFQEY_10465</name>
</gene>
<dbReference type="PANTHER" id="PTHR30244:SF34">
    <property type="entry name" value="DTDP-4-AMINO-4,6-DIDEOXYGALACTOSE TRANSAMINASE"/>
    <property type="match status" value="1"/>
</dbReference>
<evidence type="ECO:0000313" key="2">
    <source>
        <dbReference type="EMBL" id="MFC6889434.1"/>
    </source>
</evidence>
<keyword evidence="3" id="KW-1185">Reference proteome</keyword>
<comment type="similarity">
    <text evidence="1">Belongs to the DegT/DnrJ/EryC1 family.</text>
</comment>
<evidence type="ECO:0000313" key="3">
    <source>
        <dbReference type="Proteomes" id="UP001596333"/>
    </source>
</evidence>
<sequence length="376" mass="41347">MRDPHAIDRPRFRLRWLIDRSTDAGGLPEWFTDPRWIPPGQGRLYARAKQGLYAALCAEDETGTVLLPAYVPGGVAWAVLAAGFDVRYYPVSSDLSLPLGAVRDRIEDVDPAAVVFVHYLGFVDEAFEELASAARSRNAIVIEDCARAAFSRDRAGRPLGSIGDLALFCLHKTLPVPNGGLIVSRRAHLPPPGRRQAEWKTLPDAAAVRAARFARISLSPEPEIEHPERVTLSTVAPESPNASPGRLTERGLARCRPGDVQSTRLRRYRSLRSSLGDDPVLDVVTPAAHDMASPYGVAALLPDAATKLRYLRALRRRGLPCEAFTWPPVHRVAEQRSFEGAEALRERLLVFPTHQRLTEADVERIASAIAAESADR</sequence>
<dbReference type="InterPro" id="IPR015422">
    <property type="entry name" value="PyrdxlP-dep_Trfase_small"/>
</dbReference>
<keyword evidence="2" id="KW-0808">Transferase</keyword>
<dbReference type="SUPFAM" id="SSF53383">
    <property type="entry name" value="PLP-dependent transferases"/>
    <property type="match status" value="1"/>
</dbReference>
<dbReference type="RefSeq" id="WP_379768236.1">
    <property type="nucleotide sequence ID" value="NZ_JBHSXI010000011.1"/>
</dbReference>
<keyword evidence="1" id="KW-0663">Pyridoxal phosphate</keyword>
<proteinExistence type="inferred from homology"/>
<name>A0ABD5UJE1_9EURY</name>
<protein>
    <submittedName>
        <fullName evidence="2">DegT/DnrJ/EryC1/StrS family aminotransferase</fullName>
    </submittedName>
</protein>
<dbReference type="Proteomes" id="UP001596333">
    <property type="component" value="Unassembled WGS sequence"/>
</dbReference>
<dbReference type="GO" id="GO:0008483">
    <property type="term" value="F:transaminase activity"/>
    <property type="evidence" value="ECO:0007669"/>
    <property type="project" value="UniProtKB-KW"/>
</dbReference>
<dbReference type="PANTHER" id="PTHR30244">
    <property type="entry name" value="TRANSAMINASE"/>
    <property type="match status" value="1"/>
</dbReference>
<dbReference type="EMBL" id="JBHSXI010000011">
    <property type="protein sequence ID" value="MFC6889434.1"/>
    <property type="molecule type" value="Genomic_DNA"/>
</dbReference>
<accession>A0ABD5UJE1</accession>